<dbReference type="InterPro" id="IPR045055">
    <property type="entry name" value="DNA2/NAM7-like"/>
</dbReference>
<keyword evidence="6" id="KW-1185">Reference proteome</keyword>
<gene>
    <name evidence="5" type="ORF">DEBURN_LOCUS5531</name>
</gene>
<dbReference type="EMBL" id="CAJVPK010000498">
    <property type="protein sequence ID" value="CAG8518315.1"/>
    <property type="molecule type" value="Genomic_DNA"/>
</dbReference>
<dbReference type="GO" id="GO:0031048">
    <property type="term" value="P:regulatory ncRNA-mediated heterochromatin formation"/>
    <property type="evidence" value="ECO:0007669"/>
    <property type="project" value="TreeGrafter"/>
</dbReference>
<reference evidence="5" key="1">
    <citation type="submission" date="2021-06" db="EMBL/GenBank/DDBJ databases">
        <authorList>
            <person name="Kallberg Y."/>
            <person name="Tangrot J."/>
            <person name="Rosling A."/>
        </authorList>
    </citation>
    <scope>NUCLEOTIDE SEQUENCE</scope>
    <source>
        <strain evidence="5">AZ414A</strain>
    </source>
</reference>
<evidence type="ECO:0000259" key="2">
    <source>
        <dbReference type="Pfam" id="PF13086"/>
    </source>
</evidence>
<protein>
    <submittedName>
        <fullName evidence="5">8660_t:CDS:1</fullName>
    </submittedName>
</protein>
<dbReference type="InterPro" id="IPR027417">
    <property type="entry name" value="P-loop_NTPase"/>
</dbReference>
<evidence type="ECO:0000313" key="6">
    <source>
        <dbReference type="Proteomes" id="UP000789706"/>
    </source>
</evidence>
<dbReference type="AlphaFoldDB" id="A0A9N9F9B7"/>
<comment type="caution">
    <text evidence="5">The sequence shown here is derived from an EMBL/GenBank/DDBJ whole genome shotgun (WGS) entry which is preliminary data.</text>
</comment>
<dbReference type="InterPro" id="IPR041677">
    <property type="entry name" value="DNA2/NAM7_AAA_11"/>
</dbReference>
<evidence type="ECO:0000259" key="3">
    <source>
        <dbReference type="Pfam" id="PF13087"/>
    </source>
</evidence>
<evidence type="ECO:0000313" key="5">
    <source>
        <dbReference type="EMBL" id="CAG8518315.1"/>
    </source>
</evidence>
<dbReference type="InterPro" id="IPR041679">
    <property type="entry name" value="DNA2/NAM7-like_C"/>
</dbReference>
<feature type="domain" description="DNA2/NAM7 helicase-like C-terminal" evidence="3">
    <location>
        <begin position="705"/>
        <end position="763"/>
    </location>
</feature>
<dbReference type="GO" id="GO:0004386">
    <property type="term" value="F:helicase activity"/>
    <property type="evidence" value="ECO:0007669"/>
    <property type="project" value="InterPro"/>
</dbReference>
<dbReference type="Proteomes" id="UP000789706">
    <property type="component" value="Unassembled WGS sequence"/>
</dbReference>
<dbReference type="Pfam" id="PF13087">
    <property type="entry name" value="AAA_12"/>
    <property type="match status" value="1"/>
</dbReference>
<dbReference type="OrthoDB" id="2352992at2759"/>
<feature type="domain" description="DNA2/NAM7 helicase helicase" evidence="2">
    <location>
        <begin position="284"/>
        <end position="641"/>
    </location>
</feature>
<dbReference type="PANTHER" id="PTHR10887">
    <property type="entry name" value="DNA2/NAM7 HELICASE FAMILY"/>
    <property type="match status" value="1"/>
</dbReference>
<accession>A0A9N9F9B7</accession>
<dbReference type="CDD" id="cd18808">
    <property type="entry name" value="SF1_C_Upf1"/>
    <property type="match status" value="1"/>
</dbReference>
<evidence type="ECO:0000256" key="1">
    <source>
        <dbReference type="SAM" id="MobiDB-lite"/>
    </source>
</evidence>
<dbReference type="GO" id="GO:0031380">
    <property type="term" value="C:nuclear RNA-directed RNA polymerase complex"/>
    <property type="evidence" value="ECO:0007669"/>
    <property type="project" value="TreeGrafter"/>
</dbReference>
<dbReference type="SUPFAM" id="SSF52540">
    <property type="entry name" value="P-loop containing nucleoside triphosphate hydrolases"/>
    <property type="match status" value="1"/>
</dbReference>
<dbReference type="InterPro" id="IPR057373">
    <property type="entry name" value="ZNFX1"/>
</dbReference>
<dbReference type="Gene3D" id="3.40.50.300">
    <property type="entry name" value="P-loop containing nucleotide triphosphate hydrolases"/>
    <property type="match status" value="2"/>
</dbReference>
<name>A0A9N9F9B7_9GLOM</name>
<dbReference type="PANTHER" id="PTHR10887:SF341">
    <property type="entry name" value="NFX1-TYPE ZINC FINGER-CONTAINING PROTEIN 1"/>
    <property type="match status" value="1"/>
</dbReference>
<organism evidence="5 6">
    <name type="scientific">Diversispora eburnea</name>
    <dbReference type="NCBI Taxonomy" id="1213867"/>
    <lineage>
        <taxon>Eukaryota</taxon>
        <taxon>Fungi</taxon>
        <taxon>Fungi incertae sedis</taxon>
        <taxon>Mucoromycota</taxon>
        <taxon>Glomeromycotina</taxon>
        <taxon>Glomeromycetes</taxon>
        <taxon>Diversisporales</taxon>
        <taxon>Diversisporaceae</taxon>
        <taxon>Diversispora</taxon>
    </lineage>
</organism>
<feature type="compositionally biased region" description="Basic residues" evidence="1">
    <location>
        <begin position="1"/>
        <end position="12"/>
    </location>
</feature>
<sequence length="954" mass="109902">MRKYGRKPRPRGSKVGQWSSEEIVSHSPPPGSIPINKIDTPYNSIEEYLETHYRLLREDCIRPLREGIEEYINSEDKLKDLEKPKDFRKPSLRIYENINLVRVTYANVGVVHRISFRTQHGERIKWNTSKRLIPGTLVLFTKDKFKTVKFATVISRHESLLEKKWDLQIDVLFRPEDVEFVLPGGYIMVEATSSYFEAYRHVLNVLQEMDPETLPFQEHIIEGKSEIEIPKYLEKRMQSNPKYDFDKVPAFPDLEKHLGTSYIDITKDWNEWPHIDQMNAELHVTQYEALKRMLTRKLALIQGPPGTGKTYIGLAAVKILLKNAPGVIVIACQTNHALDQFLSGILDFEPEVVRLGSRSKSEKMRSYTLFNKFQSMKHSDTFSAPHNPEVGRLYKKRDVISSKMKKLCTEIQDPYISLDYIISNGILSEAQLESLKQDDWVISSSSNNDSKDDDQKNIKDWLTQSVSTHSAVHAEIEHNISEEFQAIEGGKLVIGDHSELRGDQYINSDVYINEDDLNQYAACKDLWDIPTHARAVLHNRWRKDRLDVICEELKEHFKDYQKIADEMKREKIREDLAILNKARVVGMTTTAAAKYHELLINLKPKIMIIEEAAETLEAHIATALTPYTEHLILIGLTKFLPLTKLTEQRRMRTEIRELLTPIYGDVLTDHPQVKEYPKVQGIVEDLFFFDHTEEEQTIPSSMKDLLRKETRLCPQLKSIRVSSVDGFQGEENEIIILSLVRSREPLCVALSRAKHGLYIFGNASQLSKQSVLWKNILNRMQKNSCLRQTIDLFCPKHTDIEKGVAGLALTTAGWDGEIPSFGGCKNKCGELLLCGHICNNECHFDLHTPVPVLLDVVIRVEINVEKYVESVWFLYHSIPDVDILKKSLVMKLRPISAWKNVLRNWSCEKACSAPCTTKCELEVPLKYKCKKRHANRVKCYELESRKNEPCAFCD</sequence>
<feature type="region of interest" description="Disordered" evidence="1">
    <location>
        <begin position="1"/>
        <end position="37"/>
    </location>
</feature>
<feature type="domain" description="ZNFX1" evidence="4">
    <location>
        <begin position="88"/>
        <end position="192"/>
    </location>
</feature>
<dbReference type="Pfam" id="PF25396">
    <property type="entry name" value="ZNFX1"/>
    <property type="match status" value="1"/>
</dbReference>
<dbReference type="Pfam" id="PF13086">
    <property type="entry name" value="AAA_11"/>
    <property type="match status" value="1"/>
</dbReference>
<proteinExistence type="predicted"/>
<dbReference type="InterPro" id="IPR047187">
    <property type="entry name" value="SF1_C_Upf1"/>
</dbReference>
<evidence type="ECO:0000259" key="4">
    <source>
        <dbReference type="Pfam" id="PF25396"/>
    </source>
</evidence>